<reference evidence="2" key="2">
    <citation type="journal article" date="2015" name="Data Brief">
        <title>Shoot transcriptome of the giant reed, Arundo donax.</title>
        <authorList>
            <person name="Barrero R.A."/>
            <person name="Guerrero F.D."/>
            <person name="Moolhuijzen P."/>
            <person name="Goolsby J.A."/>
            <person name="Tidwell J."/>
            <person name="Bellgard S.E."/>
            <person name="Bellgard M.I."/>
        </authorList>
    </citation>
    <scope>NUCLEOTIDE SEQUENCE</scope>
    <source>
        <tissue evidence="2">Shoot tissue taken approximately 20 cm above the soil surface</tissue>
    </source>
</reference>
<proteinExistence type="predicted"/>
<evidence type="ECO:0000313" key="2">
    <source>
        <dbReference type="EMBL" id="JAD39522.1"/>
    </source>
</evidence>
<protein>
    <submittedName>
        <fullName evidence="2">Uncharacterized protein</fullName>
    </submittedName>
</protein>
<accession>A0A0A8ZXK5</accession>
<dbReference type="EMBL" id="GBRH01258373">
    <property type="protein sequence ID" value="JAD39522.1"/>
    <property type="molecule type" value="Transcribed_RNA"/>
</dbReference>
<feature type="compositionally biased region" description="Basic residues" evidence="1">
    <location>
        <begin position="15"/>
        <end position="25"/>
    </location>
</feature>
<dbReference type="AlphaFoldDB" id="A0A0A8ZXK5"/>
<sequence length="25" mass="2954">MHFSVQKPTESSRSPSRRTKKHITK</sequence>
<feature type="region of interest" description="Disordered" evidence="1">
    <location>
        <begin position="1"/>
        <end position="25"/>
    </location>
</feature>
<reference evidence="2" key="1">
    <citation type="submission" date="2014-09" db="EMBL/GenBank/DDBJ databases">
        <authorList>
            <person name="Magalhaes I.L.F."/>
            <person name="Oliveira U."/>
            <person name="Santos F.R."/>
            <person name="Vidigal T.H.D.A."/>
            <person name="Brescovit A.D."/>
            <person name="Santos A.J."/>
        </authorList>
    </citation>
    <scope>NUCLEOTIDE SEQUENCE</scope>
    <source>
        <tissue evidence="2">Shoot tissue taken approximately 20 cm above the soil surface</tissue>
    </source>
</reference>
<organism evidence="2">
    <name type="scientific">Arundo donax</name>
    <name type="common">Giant reed</name>
    <name type="synonym">Donax arundinaceus</name>
    <dbReference type="NCBI Taxonomy" id="35708"/>
    <lineage>
        <taxon>Eukaryota</taxon>
        <taxon>Viridiplantae</taxon>
        <taxon>Streptophyta</taxon>
        <taxon>Embryophyta</taxon>
        <taxon>Tracheophyta</taxon>
        <taxon>Spermatophyta</taxon>
        <taxon>Magnoliopsida</taxon>
        <taxon>Liliopsida</taxon>
        <taxon>Poales</taxon>
        <taxon>Poaceae</taxon>
        <taxon>PACMAD clade</taxon>
        <taxon>Arundinoideae</taxon>
        <taxon>Arundineae</taxon>
        <taxon>Arundo</taxon>
    </lineage>
</organism>
<name>A0A0A8ZXK5_ARUDO</name>
<evidence type="ECO:0000256" key="1">
    <source>
        <dbReference type="SAM" id="MobiDB-lite"/>
    </source>
</evidence>